<keyword evidence="12" id="KW-1185">Reference proteome</keyword>
<keyword evidence="4 8" id="KW-1133">Transmembrane helix</keyword>
<proteinExistence type="predicted"/>
<evidence type="ECO:0000256" key="9">
    <source>
        <dbReference type="SAM" id="SignalP"/>
    </source>
</evidence>
<dbReference type="InterPro" id="IPR036392">
    <property type="entry name" value="PLAT/LH2_dom_sf"/>
</dbReference>
<feature type="transmembrane region" description="Helical" evidence="8">
    <location>
        <begin position="1488"/>
        <end position="1505"/>
    </location>
</feature>
<keyword evidence="5 8" id="KW-0472">Membrane</keyword>
<feature type="chain" id="PRO_5018271820" evidence="9">
    <location>
        <begin position="24"/>
        <end position="1819"/>
    </location>
</feature>
<dbReference type="Gene3D" id="2.60.60.20">
    <property type="entry name" value="PLAT/LH2 domain"/>
    <property type="match status" value="1"/>
</dbReference>
<evidence type="ECO:0000259" key="10">
    <source>
        <dbReference type="PROSITE" id="PS50026"/>
    </source>
</evidence>
<dbReference type="PROSITE" id="PS50095">
    <property type="entry name" value="PLAT"/>
    <property type="match status" value="1"/>
</dbReference>
<dbReference type="PaxDb" id="121845-A0A3Q0JBK6"/>
<feature type="region of interest" description="Disordered" evidence="7">
    <location>
        <begin position="1774"/>
        <end position="1807"/>
    </location>
</feature>
<dbReference type="GO" id="GO:0006816">
    <property type="term" value="P:calcium ion transport"/>
    <property type="evidence" value="ECO:0007669"/>
    <property type="project" value="TreeGrafter"/>
</dbReference>
<dbReference type="KEGG" id="dci:103518142"/>
<accession>A0A3Q0JBK6</accession>
<reference evidence="13" key="1">
    <citation type="submission" date="2025-08" db="UniProtKB">
        <authorList>
            <consortium name="RefSeq"/>
        </authorList>
    </citation>
    <scope>IDENTIFICATION</scope>
</reference>
<dbReference type="RefSeq" id="XP_026685819.1">
    <property type="nucleotide sequence ID" value="XM_026830018.1"/>
</dbReference>
<dbReference type="PROSITE" id="PS01186">
    <property type="entry name" value="EGF_2"/>
    <property type="match status" value="1"/>
</dbReference>
<keyword evidence="9" id="KW-0732">Signal</keyword>
<evidence type="ECO:0000256" key="6">
    <source>
        <dbReference type="PROSITE-ProRule" id="PRU00076"/>
    </source>
</evidence>
<evidence type="ECO:0000256" key="2">
    <source>
        <dbReference type="ARBA" id="ARBA00022692"/>
    </source>
</evidence>
<dbReference type="Pfam" id="PF02010">
    <property type="entry name" value="REJ"/>
    <property type="match status" value="1"/>
</dbReference>
<evidence type="ECO:0000256" key="4">
    <source>
        <dbReference type="ARBA" id="ARBA00022989"/>
    </source>
</evidence>
<comment type="caution">
    <text evidence="6">Lacks conserved residue(s) required for the propagation of feature annotation.</text>
</comment>
<dbReference type="InterPro" id="IPR001024">
    <property type="entry name" value="PLAT/LH2_dom"/>
</dbReference>
<dbReference type="PROSITE" id="PS50026">
    <property type="entry name" value="EGF_3"/>
    <property type="match status" value="1"/>
</dbReference>
<feature type="compositionally biased region" description="Basic and acidic residues" evidence="7">
    <location>
        <begin position="1776"/>
        <end position="1807"/>
    </location>
</feature>
<evidence type="ECO:0000313" key="13">
    <source>
        <dbReference type="RefSeq" id="XP_026685819.1"/>
    </source>
</evidence>
<evidence type="ECO:0000256" key="8">
    <source>
        <dbReference type="SAM" id="Phobius"/>
    </source>
</evidence>
<dbReference type="SMART" id="SM00308">
    <property type="entry name" value="LH2"/>
    <property type="match status" value="1"/>
</dbReference>
<evidence type="ECO:0000256" key="3">
    <source>
        <dbReference type="ARBA" id="ARBA00022737"/>
    </source>
</evidence>
<feature type="domain" description="PLAT" evidence="11">
    <location>
        <begin position="1530"/>
        <end position="1647"/>
    </location>
</feature>
<feature type="transmembrane region" description="Helical" evidence="8">
    <location>
        <begin position="1732"/>
        <end position="1754"/>
    </location>
</feature>
<dbReference type="Proteomes" id="UP000079169">
    <property type="component" value="Unplaced"/>
</dbReference>
<evidence type="ECO:0000259" key="11">
    <source>
        <dbReference type="PROSITE" id="PS50095"/>
    </source>
</evidence>
<keyword evidence="6" id="KW-1015">Disulfide bond</keyword>
<dbReference type="GO" id="GO:0005886">
    <property type="term" value="C:plasma membrane"/>
    <property type="evidence" value="ECO:0007669"/>
    <property type="project" value="TreeGrafter"/>
</dbReference>
<comment type="subcellular location">
    <subcellularLocation>
        <location evidence="1">Membrane</location>
    </subcellularLocation>
</comment>
<feature type="domain" description="EGF-like" evidence="10">
    <location>
        <begin position="75"/>
        <end position="114"/>
    </location>
</feature>
<feature type="disulfide bond" evidence="6">
    <location>
        <begin position="104"/>
        <end position="113"/>
    </location>
</feature>
<evidence type="ECO:0000256" key="5">
    <source>
        <dbReference type="ARBA" id="ARBA00023136"/>
    </source>
</evidence>
<dbReference type="CDD" id="cd00054">
    <property type="entry name" value="EGF_CA"/>
    <property type="match status" value="1"/>
</dbReference>
<dbReference type="GeneID" id="103518142"/>
<protein>
    <submittedName>
        <fullName evidence="13">Uncharacterized protein LOC103518142</fullName>
    </submittedName>
</protein>
<name>A0A3Q0JBK6_DIACI</name>
<organism evidence="12 13">
    <name type="scientific">Diaphorina citri</name>
    <name type="common">Asian citrus psyllid</name>
    <dbReference type="NCBI Taxonomy" id="121845"/>
    <lineage>
        <taxon>Eukaryota</taxon>
        <taxon>Metazoa</taxon>
        <taxon>Ecdysozoa</taxon>
        <taxon>Arthropoda</taxon>
        <taxon>Hexapoda</taxon>
        <taxon>Insecta</taxon>
        <taxon>Pterygota</taxon>
        <taxon>Neoptera</taxon>
        <taxon>Paraneoptera</taxon>
        <taxon>Hemiptera</taxon>
        <taxon>Sternorrhyncha</taxon>
        <taxon>Psylloidea</taxon>
        <taxon>Psyllidae</taxon>
        <taxon>Diaphorininae</taxon>
        <taxon>Diaphorina</taxon>
    </lineage>
</organism>
<evidence type="ECO:0000313" key="12">
    <source>
        <dbReference type="Proteomes" id="UP000079169"/>
    </source>
</evidence>
<gene>
    <name evidence="13" type="primary">LOC103518142</name>
</gene>
<dbReference type="InterPro" id="IPR002859">
    <property type="entry name" value="PKD/REJ-like"/>
</dbReference>
<feature type="signal peptide" evidence="9">
    <location>
        <begin position="1"/>
        <end position="23"/>
    </location>
</feature>
<sequence>MQNFLIILSTIFGTHFLFSKVAGDPKCDITDPFNDPCGDAGLCSPQGSGYSCDCSKFKSTLYVPSQDPNSCGTKVQIFCRDDERAKCDKHGWCRTGYGGYSCLCDPGYHNQYCTGRSSGNMTYFQSPIVLFKNKAPIGSIRVIYILAQSIGTQPSFQIFDILEMILSARLRRRDVSQTPNLRSLRDISQVANYLQQDKLLWRHEVHQRAQDMAMVPSGRDFCVQQFQDEAFCSIIPHDVKPVIKLQYPATKKDTVEYIFDNEGNFRGQPSQYVIVLKNRGRLEFKQTLYFFNAAEGNRSSCIPHLKLQDCSLDIPYFQRDSIVLRSYISPSIFCDKAVSMYNVMFQWNLYAGFQKLFNSNFPFNEHKPTFSSSEQNIIIRPFTLYQDKTLPYNVHTVFLESKLTIESETYVNNAMCQFKVITLDLIITIKGGSYRTHNVRQNLILNASLSYDPNESPNDQDLIFSWDCRNQNGITPTFCDKRESSNPILTIRSDLLAKGDTLTFNLTVLDGYRELSGTAAQSVYLEDTSFEIICVKNCEVESKKTDAIYLKCLPYHADKTLVWTVSDSNVAKIRQPNTTPDIFIIKPNTLERGKGYVVTVADQNDKRYKSSFEIYVGEALKRGSCEIKPTNGTMGKTHFSIKCENYGEFGADYKLVYEFYQSDGTDLMILGFNYIGTIKSIVLTFGDVRVKIYDKLGNVIDERLTVQLENLETDDENIINITTTVEISRSLLDHPSMLRHIQVLTKMLPHINSTQKEASSLQIISEIGHVFDDIENTLNYLLIRQVLTTLKYFLNTLKQIGEDEHYLVHKIVKYTGQYLQQSIKSIYERDMMISEMDSIITDVNLYQTNQIIHECFALIEMNKDSLLEDQPKDGMEYGIRYYSYMTSTRYLINTLNYTGLTTQSRMFPQQQDVQFKSNMSESRIWNKIDSPERLSNLHHIPNDSNTYITLDNPFVDQFVQDTHLSLEVVILKKNLFWWFNPDVKPVIKLQYPATKKDTVEYIFDNDLDEPISIHLEVLNLSRADVKWNATKYEDHVATDVKNTGIVLDEPISIHLEVLNLSRADVKWNATKYEDHDATDVKNTGIGSHRIPDLTKWSAVYVKFKKASSAMNLIWTKEQRPSTDLFQNEPNMVANETSQFKSNMSESRIWNKIDSPERLSNLHHIPNNSNTYITLDKPFADQFVQDTNLSLEVVILKKNLFWWFNPDDFGVNTTICGIYLNRVENRDFKPIHILDEPISIHLEVLNLSRADVKWNATKYEDHVATDVKNTGIGSHRIPDLTKWSAVYVKFKKASSAMNLIWTKEQRPSTDLFQNEPNLVANETSEFLLLPRLNVTDPGGNGEDGDIGDYFVGIVPEQKGNHEYTFEIYRIDCRRWINDKWIIDPYCMVNNRSTLDRIICDCRHMSKFSASVLVVPNLVDPIGDASLLLTVLDNPTPVIFVLTILLLYVILLIWARRKDKMDTKRVVPNLVDPIGDASLLLTVLDNPTPVIFVLAILLLYVILLIWARRKDKMDTKRGRIVILKDNCPSDEVPYLVTVYTGSRPYAGTTSDVCIQIFGTHGVSRVHLIQNPNKFTLQRGNDDWFLVLTPHHLGDIKRIRLWSNYSGKRPDWYCDQVEVRDIGTRKKYLFFVQRWLAVLKDEEFLEAEVLTHDKVGPRNIWTKMWERNVKSTIQEQHPAASFLIRHPRTAGTRVEKLSIVVSGIMTILVISLMFYEKSETDEETYEFFEYRLRDLVIGWESMVVEFITMGIIMYCFGKSRADTSKIKETIQVVDEDELIENKEDKEQNNSSNSKEKDASDKHGEHDGENREGLFWKISRRYK</sequence>
<evidence type="ECO:0000256" key="1">
    <source>
        <dbReference type="ARBA" id="ARBA00004370"/>
    </source>
</evidence>
<feature type="transmembrane region" description="Helical" evidence="8">
    <location>
        <begin position="1694"/>
        <end position="1712"/>
    </location>
</feature>
<keyword evidence="3" id="KW-0677">Repeat</keyword>
<dbReference type="GO" id="GO:0005261">
    <property type="term" value="F:monoatomic cation channel activity"/>
    <property type="evidence" value="ECO:0007669"/>
    <property type="project" value="TreeGrafter"/>
</dbReference>
<dbReference type="STRING" id="121845.A0A3Q0JBK6"/>
<dbReference type="PANTHER" id="PTHR46730">
    <property type="entry name" value="POLYCYSTIN-1"/>
    <property type="match status" value="1"/>
</dbReference>
<feature type="transmembrane region" description="Helical" evidence="8">
    <location>
        <begin position="1434"/>
        <end position="1452"/>
    </location>
</feature>
<keyword evidence="2 8" id="KW-0812">Transmembrane</keyword>
<keyword evidence="6" id="KW-0245">EGF-like domain</keyword>
<dbReference type="SUPFAM" id="SSF49723">
    <property type="entry name" value="Lipase/lipooxygenase domain (PLAT/LH2 domain)"/>
    <property type="match status" value="1"/>
</dbReference>
<dbReference type="Pfam" id="PF01477">
    <property type="entry name" value="PLAT"/>
    <property type="match status" value="1"/>
</dbReference>
<evidence type="ECO:0000256" key="7">
    <source>
        <dbReference type="SAM" id="MobiDB-lite"/>
    </source>
</evidence>
<feature type="transmembrane region" description="Helical" evidence="8">
    <location>
        <begin position="1464"/>
        <end position="1482"/>
    </location>
</feature>
<dbReference type="InterPro" id="IPR000742">
    <property type="entry name" value="EGF"/>
</dbReference>
<dbReference type="PANTHER" id="PTHR46730:SF1">
    <property type="entry name" value="PLAT DOMAIN-CONTAINING PROTEIN"/>
    <property type="match status" value="1"/>
</dbReference>